<name>A0AAV5RQ81_MAUHU</name>
<dbReference type="Gene3D" id="1.25.10.10">
    <property type="entry name" value="Leucine-rich Repeat Variant"/>
    <property type="match status" value="1"/>
</dbReference>
<dbReference type="InterPro" id="IPR011989">
    <property type="entry name" value="ARM-like"/>
</dbReference>
<feature type="compositionally biased region" description="Acidic residues" evidence="7">
    <location>
        <begin position="51"/>
        <end position="62"/>
    </location>
</feature>
<keyword evidence="9" id="KW-0436">Ligase</keyword>
<dbReference type="SUPFAM" id="SSF48371">
    <property type="entry name" value="ARM repeat"/>
    <property type="match status" value="1"/>
</dbReference>
<feature type="compositionally biased region" description="Basic and acidic residues" evidence="7">
    <location>
        <begin position="1"/>
        <end position="12"/>
    </location>
</feature>
<dbReference type="EC" id="2.3.2.26" evidence="3"/>
<dbReference type="InterPro" id="IPR016024">
    <property type="entry name" value="ARM-type_fold"/>
</dbReference>
<dbReference type="PANTHER" id="PTHR45670">
    <property type="entry name" value="E3 UBIQUITIN-PROTEIN LIGASE TRIP12"/>
    <property type="match status" value="1"/>
</dbReference>
<proteinExistence type="inferred from homology"/>
<dbReference type="EMBL" id="BTGD01000001">
    <property type="protein sequence ID" value="GMM53598.1"/>
    <property type="molecule type" value="Genomic_DNA"/>
</dbReference>
<dbReference type="PROSITE" id="PS50237">
    <property type="entry name" value="HECT"/>
    <property type="match status" value="1"/>
</dbReference>
<dbReference type="Gene3D" id="3.30.2410.10">
    <property type="entry name" value="Hect, E3 ligase catalytic domain"/>
    <property type="match status" value="1"/>
</dbReference>
<evidence type="ECO:0000313" key="9">
    <source>
        <dbReference type="EMBL" id="GMM53598.1"/>
    </source>
</evidence>
<dbReference type="InterPro" id="IPR000569">
    <property type="entry name" value="HECT_dom"/>
</dbReference>
<protein>
    <recommendedName>
        <fullName evidence="3">HECT-type E3 ubiquitin transferase</fullName>
        <ecNumber evidence="3">2.3.2.26</ecNumber>
    </recommendedName>
</protein>
<dbReference type="GO" id="GO:0016607">
    <property type="term" value="C:nuclear speck"/>
    <property type="evidence" value="ECO:0007669"/>
    <property type="project" value="TreeGrafter"/>
</dbReference>
<evidence type="ECO:0000256" key="1">
    <source>
        <dbReference type="ARBA" id="ARBA00000885"/>
    </source>
</evidence>
<dbReference type="Pfam" id="PF00632">
    <property type="entry name" value="HECT"/>
    <property type="match status" value="1"/>
</dbReference>
<dbReference type="Gene3D" id="3.90.1750.10">
    <property type="entry name" value="Hect, E3 ligase catalytic domains"/>
    <property type="match status" value="1"/>
</dbReference>
<evidence type="ECO:0000313" key="10">
    <source>
        <dbReference type="Proteomes" id="UP001377567"/>
    </source>
</evidence>
<evidence type="ECO:0000256" key="3">
    <source>
        <dbReference type="ARBA" id="ARBA00012485"/>
    </source>
</evidence>
<dbReference type="InterPro" id="IPR045322">
    <property type="entry name" value="HECTD1/TRIP12-like"/>
</dbReference>
<comment type="catalytic activity">
    <reaction evidence="1">
        <text>S-ubiquitinyl-[E2 ubiquitin-conjugating enzyme]-L-cysteine + [acceptor protein]-L-lysine = [E2 ubiquitin-conjugating enzyme]-L-cysteine + N(6)-ubiquitinyl-[acceptor protein]-L-lysine.</text>
        <dbReference type="EC" id="2.3.2.26"/>
    </reaction>
</comment>
<dbReference type="PANTHER" id="PTHR45670:SF1">
    <property type="entry name" value="E3 UBIQUITIN-PROTEIN LIGASE HECTD1"/>
    <property type="match status" value="1"/>
</dbReference>
<evidence type="ECO:0000256" key="5">
    <source>
        <dbReference type="ARBA" id="ARBA00022786"/>
    </source>
</evidence>
<dbReference type="GO" id="GO:0043161">
    <property type="term" value="P:proteasome-mediated ubiquitin-dependent protein catabolic process"/>
    <property type="evidence" value="ECO:0007669"/>
    <property type="project" value="TreeGrafter"/>
</dbReference>
<dbReference type="InterPro" id="IPR035983">
    <property type="entry name" value="Hect_E3_ubiquitin_ligase"/>
</dbReference>
<dbReference type="Proteomes" id="UP001377567">
    <property type="component" value="Unassembled WGS sequence"/>
</dbReference>
<keyword evidence="10" id="KW-1185">Reference proteome</keyword>
<feature type="region of interest" description="Disordered" evidence="7">
    <location>
        <begin position="1"/>
        <end position="76"/>
    </location>
</feature>
<comment type="caution">
    <text evidence="9">The sequence shown here is derived from an EMBL/GenBank/DDBJ whole genome shotgun (WGS) entry which is preliminary data.</text>
</comment>
<keyword evidence="4" id="KW-0808">Transferase</keyword>
<feature type="domain" description="HECT" evidence="8">
    <location>
        <begin position="1127"/>
        <end position="1471"/>
    </location>
</feature>
<dbReference type="GO" id="GO:0061630">
    <property type="term" value="F:ubiquitin protein ligase activity"/>
    <property type="evidence" value="ECO:0007669"/>
    <property type="project" value="UniProtKB-EC"/>
</dbReference>
<sequence>MSDHDNSFYHEEDLSDDSNEGQYNDYGDESDDYNSYHHSGDENMDTSSHEDDNEYEDDDEMSDDAHTSGHFGRAFPAEGEAFNPAAFFQQLASGGNAPEGRRNMEEMLPGLLSMLNGGRPPSGGMGMGMGMGAASSRDSRIKSLVDNVLNANDDPYIAMESLKELSENMLMMNQIIVDRVIPTERLLKGVVDILSSPFLAADLELQMQACRCLYNLFEVIPESISMAVDSNIISILKGKLAEINFIDLAEQVLETVEFISRLHGKDILKCGDLACYIQYFDFFTIHAQRKAIAIVSNACAKVDEDDFDIIKGIFGTIGPILENVTDKNILSRLLNLLCGVCAGIQEADMLESIFTPAILKRLLVLTSGTEISLEDKLQSFSVLSVIVGNSRTLSKSIIEMADVADLILQCLNKYSKNQNGALHETLMFVPGEMLLAVSRFVTLLFPPENNQVLSKDKPKYSSPLEEDVKIEKLIGDLTPIFVEIFMNSMDYTVREYVLIALSRFLSSLTNATDKKVTLDESLIRLVGSTLAQNRSILSDNNVVTGDKCVLVLGALTLTDELITTFGEPALLALKREGIVELIKPFLQISSIFASNSKFEFEAVTKDVSEEDDDEEDDDEDDYLNAIGSDFDIPEIVRPRRIRFHVLKDFYADSLIFGISDISEKIINNSNTTVAANDSDLGQVAQIVSEMNGMNITTDDYESIIAYWSLVKQCIFRENFTLSSFEVISTGLAKEVSTKVRTVMESSDLFKRALLEVFSSDLSSLVEILQASLTRVETFEIIDCGLPNDENGMESLGKQLTIELVPDTANMKANFAGVLQTTTISIQCISSFKTCCEFLKNRLLNASFVNTLVGRNEPGGISSDDLRAIKSLNDKDFSFQLCDQEININDTIFGAVFNHELRHNRSVKDIWSGVHTIRFSIKCEAPTIEELTENEDDMNNTEDSFGIIDSKDENGSLHADDMMIDSIYDSTQPKEQDKSSAGDVMQILKFLHANMENNEIFINSKLSAKLSKQLDEPLIIASGALPQWTMNLTKEFSFLFPFETRVFFLQCVSYGYGRLIQIWKNKTESLKDISSDNPIMQLGRITRHKLRIPREKVFMTGLKVLERYGSIPSILEMEYQGEVGTGLGPTLEFYATMSKEFTQKSLNMWRDDEYNSKIDENPDTENNQYIDQTLFPRTIKIGSSNIERINQLFSYLGTLIARSMLDNRIVDFNFNPLFFSLAHELARNGKLPDYSTDLRHAISLVTYIDKQIGNSLRYIYENKESNVKLEQLYLTFVVPGTDTPLIDDGNNITVTSSNVINYMDLLVSSMIGDGILSQLQSFIDGFSKVFPYVNLLILEPVELVDMFGHEDEDWSFETLCSSVVADHGYTMDSPTIHDLISIMSELSHKDRRLFSQFLTGSPRLPLGGFKSLKPKFTVVLKHAEDGLESDQYLPSVMTCANYLKLPKYSSRKIMRTRIQQAIEEGAGAFLLS</sequence>
<evidence type="ECO:0000256" key="7">
    <source>
        <dbReference type="SAM" id="MobiDB-lite"/>
    </source>
</evidence>
<organism evidence="9 10">
    <name type="scientific">Maudiozyma humilis</name>
    <name type="common">Sour dough yeast</name>
    <name type="synonym">Kazachstania humilis</name>
    <dbReference type="NCBI Taxonomy" id="51915"/>
    <lineage>
        <taxon>Eukaryota</taxon>
        <taxon>Fungi</taxon>
        <taxon>Dikarya</taxon>
        <taxon>Ascomycota</taxon>
        <taxon>Saccharomycotina</taxon>
        <taxon>Saccharomycetes</taxon>
        <taxon>Saccharomycetales</taxon>
        <taxon>Saccharomycetaceae</taxon>
        <taxon>Maudiozyma</taxon>
    </lineage>
</organism>
<dbReference type="GO" id="GO:0016874">
    <property type="term" value="F:ligase activity"/>
    <property type="evidence" value="ECO:0007669"/>
    <property type="project" value="UniProtKB-KW"/>
</dbReference>
<dbReference type="SUPFAM" id="SSF56204">
    <property type="entry name" value="Hect, E3 ligase catalytic domain"/>
    <property type="match status" value="1"/>
</dbReference>
<evidence type="ECO:0000256" key="6">
    <source>
        <dbReference type="PROSITE-ProRule" id="PRU00104"/>
    </source>
</evidence>
<evidence type="ECO:0000256" key="2">
    <source>
        <dbReference type="ARBA" id="ARBA00006331"/>
    </source>
</evidence>
<dbReference type="Gene3D" id="3.30.2160.10">
    <property type="entry name" value="Hect, E3 ligase catalytic domain"/>
    <property type="match status" value="1"/>
</dbReference>
<dbReference type="SMART" id="SM00119">
    <property type="entry name" value="HECTc"/>
    <property type="match status" value="1"/>
</dbReference>
<gene>
    <name evidence="9" type="ORF">DAKH74_002140</name>
</gene>
<accession>A0AAV5RQ81</accession>
<dbReference type="GO" id="GO:0000209">
    <property type="term" value="P:protein polyubiquitination"/>
    <property type="evidence" value="ECO:0007669"/>
    <property type="project" value="TreeGrafter"/>
</dbReference>
<reference evidence="9 10" key="1">
    <citation type="journal article" date="2023" name="Elife">
        <title>Identification of key yeast species and microbe-microbe interactions impacting larval growth of Drosophila in the wild.</title>
        <authorList>
            <person name="Mure A."/>
            <person name="Sugiura Y."/>
            <person name="Maeda R."/>
            <person name="Honda K."/>
            <person name="Sakurai N."/>
            <person name="Takahashi Y."/>
            <person name="Watada M."/>
            <person name="Katoh T."/>
            <person name="Gotoh A."/>
            <person name="Gotoh Y."/>
            <person name="Taniguchi I."/>
            <person name="Nakamura K."/>
            <person name="Hayashi T."/>
            <person name="Katayama T."/>
            <person name="Uemura T."/>
            <person name="Hattori Y."/>
        </authorList>
    </citation>
    <scope>NUCLEOTIDE SEQUENCE [LARGE SCALE GENOMIC DNA]</scope>
    <source>
        <strain evidence="9 10">KH-74</strain>
    </source>
</reference>
<evidence type="ECO:0000256" key="4">
    <source>
        <dbReference type="ARBA" id="ARBA00022679"/>
    </source>
</evidence>
<evidence type="ECO:0000259" key="8">
    <source>
        <dbReference type="PROSITE" id="PS50237"/>
    </source>
</evidence>
<keyword evidence="5 6" id="KW-0833">Ubl conjugation pathway</keyword>
<comment type="similarity">
    <text evidence="2">Belongs to the UPL family. K-HECT subfamily.</text>
</comment>
<feature type="active site" description="Glycyl thioester intermediate" evidence="6">
    <location>
        <position position="1438"/>
    </location>
</feature>